<dbReference type="GO" id="GO:0005886">
    <property type="term" value="C:plasma membrane"/>
    <property type="evidence" value="ECO:0007669"/>
    <property type="project" value="UniProtKB-SubCell"/>
</dbReference>
<feature type="domain" description="Major facilitator superfamily (MFS) profile" evidence="8">
    <location>
        <begin position="37"/>
        <end position="456"/>
    </location>
</feature>
<evidence type="ECO:0000256" key="6">
    <source>
        <dbReference type="ARBA" id="ARBA00023136"/>
    </source>
</evidence>
<gene>
    <name evidence="9" type="ORF">MMUR_50810</name>
</gene>
<keyword evidence="10" id="KW-1185">Reference proteome</keyword>
<feature type="transmembrane region" description="Helical" evidence="7">
    <location>
        <begin position="127"/>
        <end position="149"/>
    </location>
</feature>
<organism evidence="9 10">
    <name type="scientific">Mycolicibacterium murale</name>
    <dbReference type="NCBI Taxonomy" id="182220"/>
    <lineage>
        <taxon>Bacteria</taxon>
        <taxon>Bacillati</taxon>
        <taxon>Actinomycetota</taxon>
        <taxon>Actinomycetes</taxon>
        <taxon>Mycobacteriales</taxon>
        <taxon>Mycobacteriaceae</taxon>
        <taxon>Mycolicibacterium</taxon>
    </lineage>
</organism>
<dbReference type="InterPro" id="IPR011701">
    <property type="entry name" value="MFS"/>
</dbReference>
<feature type="transmembrane region" description="Helical" evidence="7">
    <location>
        <begin position="325"/>
        <end position="344"/>
    </location>
</feature>
<feature type="transmembrane region" description="Helical" evidence="7">
    <location>
        <begin position="38"/>
        <end position="55"/>
    </location>
</feature>
<evidence type="ECO:0000256" key="7">
    <source>
        <dbReference type="SAM" id="Phobius"/>
    </source>
</evidence>
<proteinExistence type="predicted"/>
<feature type="transmembrane region" description="Helical" evidence="7">
    <location>
        <begin position="194"/>
        <end position="212"/>
    </location>
</feature>
<dbReference type="PANTHER" id="PTHR23517">
    <property type="entry name" value="RESISTANCE PROTEIN MDTM, PUTATIVE-RELATED-RELATED"/>
    <property type="match status" value="1"/>
</dbReference>
<feature type="transmembrane region" description="Helical" evidence="7">
    <location>
        <begin position="161"/>
        <end position="182"/>
    </location>
</feature>
<dbReference type="AlphaFoldDB" id="A0A7I9WT80"/>
<evidence type="ECO:0000256" key="1">
    <source>
        <dbReference type="ARBA" id="ARBA00004651"/>
    </source>
</evidence>
<evidence type="ECO:0000256" key="4">
    <source>
        <dbReference type="ARBA" id="ARBA00022692"/>
    </source>
</evidence>
<name>A0A7I9WT80_9MYCO</name>
<dbReference type="GO" id="GO:0022857">
    <property type="term" value="F:transmembrane transporter activity"/>
    <property type="evidence" value="ECO:0007669"/>
    <property type="project" value="InterPro"/>
</dbReference>
<keyword evidence="3" id="KW-1003">Cell membrane</keyword>
<protein>
    <recommendedName>
        <fullName evidence="8">Major facilitator superfamily (MFS) profile domain-containing protein</fullName>
    </recommendedName>
</protein>
<evidence type="ECO:0000256" key="2">
    <source>
        <dbReference type="ARBA" id="ARBA00022448"/>
    </source>
</evidence>
<dbReference type="SUPFAM" id="SSF103473">
    <property type="entry name" value="MFS general substrate transporter"/>
    <property type="match status" value="1"/>
</dbReference>
<feature type="transmembrane region" description="Helical" evidence="7">
    <location>
        <begin position="253"/>
        <end position="272"/>
    </location>
</feature>
<sequence>MTRQDSDTAHRAVPRFRRILRRRELDYYPVGVERRKRLALAMACAIVLYYQQYVFGATSALTNRELGMSVGFLTAILVIGNVLGAFGSLVSGVIDRFGRASVVVYGLVVLSVITAVGMPLATNKWMFLSIACVTCIIEGMALVAAPGIIRDFSPQSGRGQAMALWVVGPAAGSLLASGMAALTLEYFQSWRSQFIIAGLVGAVLGVVALRYLRELGADLREQAAVSEDDKLLLEARAAAGTAHGQTPPRWRNVMVVAIVLPVIGFPLMLIYYHTVITLAPILFATAFGLDSVFANGLVSASWAFFVIAAFAGGYVADRYLVRKPWILLGALLCAVIQTVLIFLIGRDVNVLVLGLTMALLGIGWGLFQVPWFAAFTETVEARDPALVGKALAIWGWTLRVVATICFGLVSFVVPAADRVINGDLAAVPAAHTQWQTWLVISVIGSLLSAATIPLMSGRWRISEARRDRQRHAESRQQELAQLRAG</sequence>
<evidence type="ECO:0000313" key="10">
    <source>
        <dbReference type="Proteomes" id="UP000465241"/>
    </source>
</evidence>
<feature type="transmembrane region" description="Helical" evidence="7">
    <location>
        <begin position="292"/>
        <end position="313"/>
    </location>
</feature>
<dbReference type="EMBL" id="BLKT01000003">
    <property type="protein sequence ID" value="GFG60945.1"/>
    <property type="molecule type" value="Genomic_DNA"/>
</dbReference>
<keyword evidence="6 7" id="KW-0472">Membrane</keyword>
<feature type="transmembrane region" description="Helical" evidence="7">
    <location>
        <begin position="436"/>
        <end position="456"/>
    </location>
</feature>
<keyword evidence="2" id="KW-0813">Transport</keyword>
<dbReference type="RefSeq" id="WP_193490865.1">
    <property type="nucleotide sequence ID" value="NZ_BAAAMC010000010.1"/>
</dbReference>
<keyword evidence="5 7" id="KW-1133">Transmembrane helix</keyword>
<dbReference type="Pfam" id="PF07690">
    <property type="entry name" value="MFS_1"/>
    <property type="match status" value="1"/>
</dbReference>
<feature type="transmembrane region" description="Helical" evidence="7">
    <location>
        <begin position="102"/>
        <end position="121"/>
    </location>
</feature>
<evidence type="ECO:0000256" key="3">
    <source>
        <dbReference type="ARBA" id="ARBA00022475"/>
    </source>
</evidence>
<comment type="subcellular location">
    <subcellularLocation>
        <location evidence="1">Cell membrane</location>
        <topology evidence="1">Multi-pass membrane protein</topology>
    </subcellularLocation>
</comment>
<dbReference type="InterPro" id="IPR050171">
    <property type="entry name" value="MFS_Transporters"/>
</dbReference>
<evidence type="ECO:0000256" key="5">
    <source>
        <dbReference type="ARBA" id="ARBA00022989"/>
    </source>
</evidence>
<feature type="transmembrane region" description="Helical" evidence="7">
    <location>
        <begin position="350"/>
        <end position="375"/>
    </location>
</feature>
<accession>A0A7I9WT80</accession>
<dbReference type="InterPro" id="IPR036259">
    <property type="entry name" value="MFS_trans_sf"/>
</dbReference>
<reference evidence="9 10" key="1">
    <citation type="journal article" date="2019" name="Emerg. Microbes Infect.">
        <title>Comprehensive subspecies identification of 175 nontuberculous mycobacteria species based on 7547 genomic profiles.</title>
        <authorList>
            <person name="Matsumoto Y."/>
            <person name="Kinjo T."/>
            <person name="Motooka D."/>
            <person name="Nabeya D."/>
            <person name="Jung N."/>
            <person name="Uechi K."/>
            <person name="Horii T."/>
            <person name="Iida T."/>
            <person name="Fujita J."/>
            <person name="Nakamura S."/>
        </authorList>
    </citation>
    <scope>NUCLEOTIDE SEQUENCE [LARGE SCALE GENOMIC DNA]</scope>
    <source>
        <strain evidence="9 10">JCM 13392</strain>
    </source>
</reference>
<dbReference type="InterPro" id="IPR020846">
    <property type="entry name" value="MFS_dom"/>
</dbReference>
<dbReference type="PROSITE" id="PS50850">
    <property type="entry name" value="MFS"/>
    <property type="match status" value="1"/>
</dbReference>
<dbReference type="Gene3D" id="1.20.1250.20">
    <property type="entry name" value="MFS general substrate transporter like domains"/>
    <property type="match status" value="2"/>
</dbReference>
<evidence type="ECO:0000313" key="9">
    <source>
        <dbReference type="EMBL" id="GFG60945.1"/>
    </source>
</evidence>
<dbReference type="PANTHER" id="PTHR23517:SF3">
    <property type="entry name" value="INTEGRAL MEMBRANE TRANSPORT PROTEIN"/>
    <property type="match status" value="1"/>
</dbReference>
<comment type="caution">
    <text evidence="9">The sequence shown here is derived from an EMBL/GenBank/DDBJ whole genome shotgun (WGS) entry which is preliminary data.</text>
</comment>
<feature type="transmembrane region" description="Helical" evidence="7">
    <location>
        <begin position="67"/>
        <end position="90"/>
    </location>
</feature>
<evidence type="ECO:0000259" key="8">
    <source>
        <dbReference type="PROSITE" id="PS50850"/>
    </source>
</evidence>
<feature type="transmembrane region" description="Helical" evidence="7">
    <location>
        <begin position="396"/>
        <end position="416"/>
    </location>
</feature>
<keyword evidence="4 7" id="KW-0812">Transmembrane</keyword>
<dbReference type="Proteomes" id="UP000465241">
    <property type="component" value="Unassembled WGS sequence"/>
</dbReference>